<dbReference type="InterPro" id="IPR058533">
    <property type="entry name" value="Cation_efflux_TM"/>
</dbReference>
<dbReference type="GO" id="GO:0005886">
    <property type="term" value="C:plasma membrane"/>
    <property type="evidence" value="ECO:0007669"/>
    <property type="project" value="TreeGrafter"/>
</dbReference>
<organism evidence="8 9">
    <name type="scientific">Aureimonas jatrophae</name>
    <dbReference type="NCBI Taxonomy" id="1166073"/>
    <lineage>
        <taxon>Bacteria</taxon>
        <taxon>Pseudomonadati</taxon>
        <taxon>Pseudomonadota</taxon>
        <taxon>Alphaproteobacteria</taxon>
        <taxon>Hyphomicrobiales</taxon>
        <taxon>Aurantimonadaceae</taxon>
        <taxon>Aureimonas</taxon>
    </lineage>
</organism>
<gene>
    <name evidence="8" type="ORF">SAMN05192530_101267</name>
</gene>
<dbReference type="GO" id="GO:0015093">
    <property type="term" value="F:ferrous iron transmembrane transporter activity"/>
    <property type="evidence" value="ECO:0007669"/>
    <property type="project" value="TreeGrafter"/>
</dbReference>
<feature type="domain" description="Cation efflux protein transmembrane" evidence="7">
    <location>
        <begin position="16"/>
        <end position="214"/>
    </location>
</feature>
<dbReference type="RefSeq" id="WP_244519434.1">
    <property type="nucleotide sequence ID" value="NZ_FNIT01000001.1"/>
</dbReference>
<dbReference type="STRING" id="1166073.SAMN05192530_101267"/>
<comment type="subcellular location">
    <subcellularLocation>
        <location evidence="1">Membrane</location>
        <topology evidence="1">Multi-pass membrane protein</topology>
    </subcellularLocation>
</comment>
<dbReference type="Pfam" id="PF01545">
    <property type="entry name" value="Cation_efflux"/>
    <property type="match status" value="1"/>
</dbReference>
<dbReference type="EMBL" id="FNIT01000001">
    <property type="protein sequence ID" value="SDN56153.1"/>
    <property type="molecule type" value="Genomic_DNA"/>
</dbReference>
<keyword evidence="2" id="KW-0813">Transport</keyword>
<sequence>MTTIDRAASEQRVLRRSIAATILIGAFGVVFGILSGSLSIAFDGMFSMVDASMTALALLVARLIAGRPSRRFQMGFWHIEPMVLAFNGGLLTLLSVYAFVNAVEALLSGGRELVFDWAIGYAVIVVAICAAMFVYGRRRNREIGSEFLALDVKGWAMSGLITAALLAAFAIAALLQSGPLVAWTPYVDPAVLAVLTLVLIPVPLRTVLSAIKDIALVAPPELDRRVAEVARGIVARHGFLDARTYVAKSGRSEVIEMHFILPPDHPSQSIRDYDAIRTEIGAAVGGRPDDRWLTIAFTADPR</sequence>
<feature type="transmembrane region" description="Helical" evidence="6">
    <location>
        <begin position="186"/>
        <end position="204"/>
    </location>
</feature>
<feature type="transmembrane region" description="Helical" evidence="6">
    <location>
        <begin position="20"/>
        <end position="42"/>
    </location>
</feature>
<feature type="transmembrane region" description="Helical" evidence="6">
    <location>
        <begin position="77"/>
        <end position="98"/>
    </location>
</feature>
<evidence type="ECO:0000256" key="4">
    <source>
        <dbReference type="ARBA" id="ARBA00022989"/>
    </source>
</evidence>
<name>A0A1H0CEA5_9HYPH</name>
<dbReference type="SUPFAM" id="SSF161111">
    <property type="entry name" value="Cation efflux protein transmembrane domain-like"/>
    <property type="match status" value="1"/>
</dbReference>
<evidence type="ECO:0000256" key="5">
    <source>
        <dbReference type="ARBA" id="ARBA00023136"/>
    </source>
</evidence>
<keyword evidence="3 6" id="KW-0812">Transmembrane</keyword>
<evidence type="ECO:0000256" key="2">
    <source>
        <dbReference type="ARBA" id="ARBA00022448"/>
    </source>
</evidence>
<keyword evidence="5 6" id="KW-0472">Membrane</keyword>
<keyword evidence="9" id="KW-1185">Reference proteome</keyword>
<dbReference type="InterPro" id="IPR050291">
    <property type="entry name" value="CDF_Transporter"/>
</dbReference>
<proteinExistence type="predicted"/>
<evidence type="ECO:0000256" key="6">
    <source>
        <dbReference type="SAM" id="Phobius"/>
    </source>
</evidence>
<evidence type="ECO:0000313" key="8">
    <source>
        <dbReference type="EMBL" id="SDN56153.1"/>
    </source>
</evidence>
<evidence type="ECO:0000256" key="1">
    <source>
        <dbReference type="ARBA" id="ARBA00004141"/>
    </source>
</evidence>
<reference evidence="8 9" key="1">
    <citation type="submission" date="2016-10" db="EMBL/GenBank/DDBJ databases">
        <authorList>
            <person name="de Groot N.N."/>
        </authorList>
    </citation>
    <scope>NUCLEOTIDE SEQUENCE [LARGE SCALE GENOMIC DNA]</scope>
    <source>
        <strain evidence="9">L7-484,KACC 16230,DSM 25025</strain>
    </source>
</reference>
<evidence type="ECO:0000259" key="7">
    <source>
        <dbReference type="Pfam" id="PF01545"/>
    </source>
</evidence>
<feature type="transmembrane region" description="Helical" evidence="6">
    <location>
        <begin position="155"/>
        <end position="174"/>
    </location>
</feature>
<accession>A0A1H0CEA5</accession>
<dbReference type="Proteomes" id="UP000198793">
    <property type="component" value="Unassembled WGS sequence"/>
</dbReference>
<dbReference type="GO" id="GO:0015086">
    <property type="term" value="F:cadmium ion transmembrane transporter activity"/>
    <property type="evidence" value="ECO:0007669"/>
    <property type="project" value="TreeGrafter"/>
</dbReference>
<feature type="transmembrane region" description="Helical" evidence="6">
    <location>
        <begin position="118"/>
        <end position="135"/>
    </location>
</feature>
<dbReference type="Gene3D" id="1.20.1510.10">
    <property type="entry name" value="Cation efflux protein transmembrane domain"/>
    <property type="match status" value="1"/>
</dbReference>
<evidence type="ECO:0000313" key="9">
    <source>
        <dbReference type="Proteomes" id="UP000198793"/>
    </source>
</evidence>
<evidence type="ECO:0000256" key="3">
    <source>
        <dbReference type="ARBA" id="ARBA00022692"/>
    </source>
</evidence>
<dbReference type="AlphaFoldDB" id="A0A1H0CEA5"/>
<keyword evidence="4 6" id="KW-1133">Transmembrane helix</keyword>
<feature type="transmembrane region" description="Helical" evidence="6">
    <location>
        <begin position="48"/>
        <end position="65"/>
    </location>
</feature>
<dbReference type="PANTHER" id="PTHR43840:SF15">
    <property type="entry name" value="MITOCHONDRIAL METAL TRANSPORTER 1-RELATED"/>
    <property type="match status" value="1"/>
</dbReference>
<dbReference type="InterPro" id="IPR027469">
    <property type="entry name" value="Cation_efflux_TMD_sf"/>
</dbReference>
<dbReference type="GO" id="GO:0006882">
    <property type="term" value="P:intracellular zinc ion homeostasis"/>
    <property type="evidence" value="ECO:0007669"/>
    <property type="project" value="TreeGrafter"/>
</dbReference>
<dbReference type="GO" id="GO:0015341">
    <property type="term" value="F:zinc efflux antiporter activity"/>
    <property type="evidence" value="ECO:0007669"/>
    <property type="project" value="TreeGrafter"/>
</dbReference>
<protein>
    <submittedName>
        <fullName evidence="8">Predicted Co/Zn/Cd cation transporter, cation efflux family</fullName>
    </submittedName>
</protein>
<dbReference type="PANTHER" id="PTHR43840">
    <property type="entry name" value="MITOCHONDRIAL METAL TRANSPORTER 1-RELATED"/>
    <property type="match status" value="1"/>
</dbReference>